<evidence type="ECO:0000256" key="1">
    <source>
        <dbReference type="SAM" id="Coils"/>
    </source>
</evidence>
<sequence length="200" mass="22342">PAFIQQAASGMLAFLPLHLILKPKTVTIPTTGQLTTVYVSSIVYRGSIESLRRDALGMAKEKAQYLIEMDTVEESARELLDKLDESEQELDDIQQEFYPDAVDAEVIDSPAEQEEPPPPAEPEKPKVEPEPEKGDDSKKDDESPITKDQKHKILALKKENKITDPAVWAKLLEPFDVKTANDLTGTKANEFIEALQKNPF</sequence>
<name>X1A4F0_9ZZZZ</name>
<accession>X1A4F0</accession>
<evidence type="ECO:0000313" key="3">
    <source>
        <dbReference type="EMBL" id="GAG67658.1"/>
    </source>
</evidence>
<organism evidence="3">
    <name type="scientific">marine sediment metagenome</name>
    <dbReference type="NCBI Taxonomy" id="412755"/>
    <lineage>
        <taxon>unclassified sequences</taxon>
        <taxon>metagenomes</taxon>
        <taxon>ecological metagenomes</taxon>
    </lineage>
</organism>
<feature type="compositionally biased region" description="Basic and acidic residues" evidence="2">
    <location>
        <begin position="121"/>
        <end position="148"/>
    </location>
</feature>
<feature type="region of interest" description="Disordered" evidence="2">
    <location>
        <begin position="109"/>
        <end position="152"/>
    </location>
</feature>
<feature type="coiled-coil region" evidence="1">
    <location>
        <begin position="62"/>
        <end position="96"/>
    </location>
</feature>
<feature type="non-terminal residue" evidence="3">
    <location>
        <position position="1"/>
    </location>
</feature>
<reference evidence="3" key="1">
    <citation type="journal article" date="2014" name="Front. Microbiol.">
        <title>High frequency of phylogenetically diverse reductive dehalogenase-homologous genes in deep subseafloor sedimentary metagenomes.</title>
        <authorList>
            <person name="Kawai M."/>
            <person name="Futagami T."/>
            <person name="Toyoda A."/>
            <person name="Takaki Y."/>
            <person name="Nishi S."/>
            <person name="Hori S."/>
            <person name="Arai W."/>
            <person name="Tsubouchi T."/>
            <person name="Morono Y."/>
            <person name="Uchiyama I."/>
            <person name="Ito T."/>
            <person name="Fujiyama A."/>
            <person name="Inagaki F."/>
            <person name="Takami H."/>
        </authorList>
    </citation>
    <scope>NUCLEOTIDE SEQUENCE</scope>
    <source>
        <strain evidence="3">Expedition CK06-06</strain>
    </source>
</reference>
<comment type="caution">
    <text evidence="3">The sequence shown here is derived from an EMBL/GenBank/DDBJ whole genome shotgun (WGS) entry which is preliminary data.</text>
</comment>
<proteinExistence type="predicted"/>
<evidence type="ECO:0000256" key="2">
    <source>
        <dbReference type="SAM" id="MobiDB-lite"/>
    </source>
</evidence>
<gene>
    <name evidence="3" type="ORF">S01H4_20821</name>
</gene>
<protein>
    <submittedName>
        <fullName evidence="3">Uncharacterized protein</fullName>
    </submittedName>
</protein>
<dbReference type="AlphaFoldDB" id="X1A4F0"/>
<dbReference type="EMBL" id="BART01009392">
    <property type="protein sequence ID" value="GAG67658.1"/>
    <property type="molecule type" value="Genomic_DNA"/>
</dbReference>
<keyword evidence="1" id="KW-0175">Coiled coil</keyword>